<accession>A0A0A9DK26</accession>
<proteinExistence type="predicted"/>
<sequence>MGILGSWKAKAVVVRWDWKAGEVVGIYRGRIGSADSESAREEGGGCRLGTGGFKAGV</sequence>
<organism evidence="1">
    <name type="scientific">Arundo donax</name>
    <name type="common">Giant reed</name>
    <name type="synonym">Donax arundinaceus</name>
    <dbReference type="NCBI Taxonomy" id="35708"/>
    <lineage>
        <taxon>Eukaryota</taxon>
        <taxon>Viridiplantae</taxon>
        <taxon>Streptophyta</taxon>
        <taxon>Embryophyta</taxon>
        <taxon>Tracheophyta</taxon>
        <taxon>Spermatophyta</taxon>
        <taxon>Magnoliopsida</taxon>
        <taxon>Liliopsida</taxon>
        <taxon>Poales</taxon>
        <taxon>Poaceae</taxon>
        <taxon>PACMAD clade</taxon>
        <taxon>Arundinoideae</taxon>
        <taxon>Arundineae</taxon>
        <taxon>Arundo</taxon>
    </lineage>
</organism>
<dbReference type="AlphaFoldDB" id="A0A0A9DK26"/>
<name>A0A0A9DK26_ARUDO</name>
<dbReference type="EMBL" id="GBRH01208936">
    <property type="protein sequence ID" value="JAD88959.1"/>
    <property type="molecule type" value="Transcribed_RNA"/>
</dbReference>
<reference evidence="1" key="2">
    <citation type="journal article" date="2015" name="Data Brief">
        <title>Shoot transcriptome of the giant reed, Arundo donax.</title>
        <authorList>
            <person name="Barrero R.A."/>
            <person name="Guerrero F.D."/>
            <person name="Moolhuijzen P."/>
            <person name="Goolsby J.A."/>
            <person name="Tidwell J."/>
            <person name="Bellgard S.E."/>
            <person name="Bellgard M.I."/>
        </authorList>
    </citation>
    <scope>NUCLEOTIDE SEQUENCE</scope>
    <source>
        <tissue evidence="1">Shoot tissue taken approximately 20 cm above the soil surface</tissue>
    </source>
</reference>
<evidence type="ECO:0000313" key="1">
    <source>
        <dbReference type="EMBL" id="JAD88959.1"/>
    </source>
</evidence>
<reference evidence="1" key="1">
    <citation type="submission" date="2014-09" db="EMBL/GenBank/DDBJ databases">
        <authorList>
            <person name="Magalhaes I.L.F."/>
            <person name="Oliveira U."/>
            <person name="Santos F.R."/>
            <person name="Vidigal T.H.D.A."/>
            <person name="Brescovit A.D."/>
            <person name="Santos A.J."/>
        </authorList>
    </citation>
    <scope>NUCLEOTIDE SEQUENCE</scope>
    <source>
        <tissue evidence="1">Shoot tissue taken approximately 20 cm above the soil surface</tissue>
    </source>
</reference>
<protein>
    <submittedName>
        <fullName evidence="1">Uncharacterized protein</fullName>
    </submittedName>
</protein>